<evidence type="ECO:0000313" key="10">
    <source>
        <dbReference type="EMBL" id="KAL1837479.1"/>
    </source>
</evidence>
<feature type="region of interest" description="Disordered" evidence="9">
    <location>
        <begin position="18"/>
        <end position="65"/>
    </location>
</feature>
<organism evidence="10 11">
    <name type="scientific">Humicola insolens</name>
    <name type="common">Soft-rot fungus</name>
    <dbReference type="NCBI Taxonomy" id="85995"/>
    <lineage>
        <taxon>Eukaryota</taxon>
        <taxon>Fungi</taxon>
        <taxon>Dikarya</taxon>
        <taxon>Ascomycota</taxon>
        <taxon>Pezizomycotina</taxon>
        <taxon>Sordariomycetes</taxon>
        <taxon>Sordariomycetidae</taxon>
        <taxon>Sordariales</taxon>
        <taxon>Chaetomiaceae</taxon>
        <taxon>Mycothermus</taxon>
    </lineage>
</organism>
<accession>A0ABR3V6T6</accession>
<feature type="compositionally biased region" description="Acidic residues" evidence="9">
    <location>
        <begin position="488"/>
        <end position="497"/>
    </location>
</feature>
<evidence type="ECO:0000313" key="11">
    <source>
        <dbReference type="Proteomes" id="UP001583172"/>
    </source>
</evidence>
<keyword evidence="11" id="KW-1185">Reference proteome</keyword>
<feature type="region of interest" description="Disordered" evidence="9">
    <location>
        <begin position="286"/>
        <end position="513"/>
    </location>
</feature>
<keyword evidence="7" id="KW-0804">Transcription</keyword>
<reference evidence="10 11" key="1">
    <citation type="journal article" date="2024" name="Commun. Biol.">
        <title>Comparative genomic analysis of thermophilic fungi reveals convergent evolutionary adaptations and gene losses.</title>
        <authorList>
            <person name="Steindorff A.S."/>
            <person name="Aguilar-Pontes M.V."/>
            <person name="Robinson A.J."/>
            <person name="Andreopoulos B."/>
            <person name="LaButti K."/>
            <person name="Kuo A."/>
            <person name="Mondo S."/>
            <person name="Riley R."/>
            <person name="Otillar R."/>
            <person name="Haridas S."/>
            <person name="Lipzen A."/>
            <person name="Grimwood J."/>
            <person name="Schmutz J."/>
            <person name="Clum A."/>
            <person name="Reid I.D."/>
            <person name="Moisan M.C."/>
            <person name="Butler G."/>
            <person name="Nguyen T.T.M."/>
            <person name="Dewar K."/>
            <person name="Conant G."/>
            <person name="Drula E."/>
            <person name="Henrissat B."/>
            <person name="Hansel C."/>
            <person name="Singer S."/>
            <person name="Hutchinson M.I."/>
            <person name="de Vries R.P."/>
            <person name="Natvig D.O."/>
            <person name="Powell A.J."/>
            <person name="Tsang A."/>
            <person name="Grigoriev I.V."/>
        </authorList>
    </citation>
    <scope>NUCLEOTIDE SEQUENCE [LARGE SCALE GENOMIC DNA]</scope>
    <source>
        <strain evidence="10 11">CBS 620.91</strain>
    </source>
</reference>
<evidence type="ECO:0000256" key="6">
    <source>
        <dbReference type="ARBA" id="ARBA00023015"/>
    </source>
</evidence>
<feature type="compositionally biased region" description="Low complexity" evidence="9">
    <location>
        <begin position="300"/>
        <end position="323"/>
    </location>
</feature>
<evidence type="ECO:0000256" key="7">
    <source>
        <dbReference type="ARBA" id="ARBA00023163"/>
    </source>
</evidence>
<feature type="compositionally biased region" description="Basic residues" evidence="9">
    <location>
        <begin position="366"/>
        <end position="375"/>
    </location>
</feature>
<dbReference type="InterPro" id="IPR013734">
    <property type="entry name" value="TF_Nrm1/Whi5"/>
</dbReference>
<gene>
    <name evidence="10" type="ORF">VTJ49DRAFT_3740</name>
</gene>
<dbReference type="Proteomes" id="UP001583172">
    <property type="component" value="Unassembled WGS sequence"/>
</dbReference>
<keyword evidence="5" id="KW-0678">Repressor</keyword>
<feature type="compositionally biased region" description="Polar residues" evidence="9">
    <location>
        <begin position="202"/>
        <end position="211"/>
    </location>
</feature>
<protein>
    <recommendedName>
        <fullName evidence="12">Cyclin-dependent kinase</fullName>
    </recommendedName>
</protein>
<feature type="region of interest" description="Disordered" evidence="9">
    <location>
        <begin position="88"/>
        <end position="230"/>
    </location>
</feature>
<feature type="compositionally biased region" description="Low complexity" evidence="9">
    <location>
        <begin position="172"/>
        <end position="190"/>
    </location>
</feature>
<keyword evidence="8" id="KW-0539">Nucleus</keyword>
<feature type="compositionally biased region" description="Low complexity" evidence="9">
    <location>
        <begin position="424"/>
        <end position="436"/>
    </location>
</feature>
<feature type="compositionally biased region" description="Low complexity" evidence="9">
    <location>
        <begin position="468"/>
        <end position="485"/>
    </location>
</feature>
<feature type="compositionally biased region" description="Low complexity" evidence="9">
    <location>
        <begin position="118"/>
        <end position="134"/>
    </location>
</feature>
<keyword evidence="4" id="KW-0963">Cytoplasm</keyword>
<evidence type="ECO:0000256" key="8">
    <source>
        <dbReference type="ARBA" id="ARBA00023242"/>
    </source>
</evidence>
<dbReference type="EMBL" id="JAZGSY010000290">
    <property type="protein sequence ID" value="KAL1837479.1"/>
    <property type="molecule type" value="Genomic_DNA"/>
</dbReference>
<name>A0ABR3V6T6_HUMIN</name>
<feature type="compositionally biased region" description="Low complexity" evidence="9">
    <location>
        <begin position="48"/>
        <end position="65"/>
    </location>
</feature>
<proteinExistence type="inferred from homology"/>
<evidence type="ECO:0008006" key="12">
    <source>
        <dbReference type="Google" id="ProtNLM"/>
    </source>
</evidence>
<feature type="compositionally biased region" description="Low complexity" evidence="9">
    <location>
        <begin position="445"/>
        <end position="455"/>
    </location>
</feature>
<sequence>MDASHFHQTAAAVAAAATTTRAATSRSPCSTPSKRRVLGVLDGNARVSPSPSKSGLHKLPSPLKSSIKSAFTIRADTDNDENAVDKTKGCLLFSPPPTRCVGSSGPGLSPSKKTLGNSSFSSQSPSALSPPTTSDGSSRKRRCEQGEPSPAADIADSPSRKRVCLTGDDALRPAASAPSPVPARPRSASPDTDGPSVFDLSTADNTQTTLLTEPEDAVSTGPTGTGPMLAAGAVTPARRLTREQAREKAEILRLRLGLASYKVRTGQTDMPLDQLEAIARAKRRRAETVSLARESHRHPVSGPVSASSPPPMTTTMITTTAMAPKRHPLPSAPVRRPLSSAGASATLRRPSSAFHHHNHQPPYQPSHHHHHHHHRTQSDPRPRSHTYSHHHHHHQNREHDDTYPSRYQRRQSESSLLPDTAVLPTPTSATSFTSSFNRPPPPPAAAAAATVAAAVDNDAWRRSRRPRTTSAASSLASGVSLSLHSVGEEDEDEDDEDRGGAASGLLSLSQARD</sequence>
<dbReference type="Pfam" id="PF08528">
    <property type="entry name" value="Whi5"/>
    <property type="match status" value="1"/>
</dbReference>
<feature type="compositionally biased region" description="Basic residues" evidence="9">
    <location>
        <begin position="383"/>
        <end position="396"/>
    </location>
</feature>
<feature type="compositionally biased region" description="Low complexity" evidence="9">
    <location>
        <begin position="102"/>
        <end position="111"/>
    </location>
</feature>
<comment type="caution">
    <text evidence="10">The sequence shown here is derived from an EMBL/GenBank/DDBJ whole genome shotgun (WGS) entry which is preliminary data.</text>
</comment>
<keyword evidence="6" id="KW-0805">Transcription regulation</keyword>
<evidence type="ECO:0000256" key="5">
    <source>
        <dbReference type="ARBA" id="ARBA00022491"/>
    </source>
</evidence>
<comment type="similarity">
    <text evidence="3">Belongs to the WHI5/NRM1 family.</text>
</comment>
<evidence type="ECO:0000256" key="2">
    <source>
        <dbReference type="ARBA" id="ARBA00004496"/>
    </source>
</evidence>
<evidence type="ECO:0000256" key="3">
    <source>
        <dbReference type="ARBA" id="ARBA00006922"/>
    </source>
</evidence>
<evidence type="ECO:0000256" key="4">
    <source>
        <dbReference type="ARBA" id="ARBA00022490"/>
    </source>
</evidence>
<evidence type="ECO:0000256" key="9">
    <source>
        <dbReference type="SAM" id="MobiDB-lite"/>
    </source>
</evidence>
<evidence type="ECO:0000256" key="1">
    <source>
        <dbReference type="ARBA" id="ARBA00004123"/>
    </source>
</evidence>
<comment type="subcellular location">
    <subcellularLocation>
        <location evidence="2">Cytoplasm</location>
    </subcellularLocation>
    <subcellularLocation>
        <location evidence="1">Nucleus</location>
    </subcellularLocation>
</comment>